<accession>A0ABV5CWG2</accession>
<dbReference type="InterPro" id="IPR010982">
    <property type="entry name" value="Lambda_DNA-bd_dom_sf"/>
</dbReference>
<dbReference type="EMBL" id="JBCGDC010000051">
    <property type="protein sequence ID" value="MFB6395118.1"/>
    <property type="molecule type" value="Genomic_DNA"/>
</dbReference>
<feature type="region of interest" description="Disordered" evidence="1">
    <location>
        <begin position="69"/>
        <end position="101"/>
    </location>
</feature>
<protein>
    <submittedName>
        <fullName evidence="2">Helix-turn-helix transcriptional regulator</fullName>
    </submittedName>
</protein>
<dbReference type="InterPro" id="IPR001387">
    <property type="entry name" value="Cro/C1-type_HTH"/>
</dbReference>
<dbReference type="SUPFAM" id="SSF47413">
    <property type="entry name" value="lambda repressor-like DNA-binding domains"/>
    <property type="match status" value="1"/>
</dbReference>
<dbReference type="Proteomes" id="UP001582793">
    <property type="component" value="Unassembled WGS sequence"/>
</dbReference>
<dbReference type="Gene3D" id="1.10.260.40">
    <property type="entry name" value="lambda repressor-like DNA-binding domains"/>
    <property type="match status" value="1"/>
</dbReference>
<evidence type="ECO:0000256" key="1">
    <source>
        <dbReference type="SAM" id="MobiDB-lite"/>
    </source>
</evidence>
<evidence type="ECO:0000313" key="3">
    <source>
        <dbReference type="Proteomes" id="UP001582793"/>
    </source>
</evidence>
<feature type="compositionally biased region" description="Polar residues" evidence="1">
    <location>
        <begin position="72"/>
        <end position="95"/>
    </location>
</feature>
<comment type="caution">
    <text evidence="2">The sequence shown here is derived from an EMBL/GenBank/DDBJ whole genome shotgun (WGS) entry which is preliminary data.</text>
</comment>
<name>A0ABV5CWG2_9ACTN</name>
<organism evidence="2 3">
    <name type="scientific">Polymorphospora lycopeni</name>
    <dbReference type="NCBI Taxonomy" id="3140240"/>
    <lineage>
        <taxon>Bacteria</taxon>
        <taxon>Bacillati</taxon>
        <taxon>Actinomycetota</taxon>
        <taxon>Actinomycetes</taxon>
        <taxon>Micromonosporales</taxon>
        <taxon>Micromonosporaceae</taxon>
        <taxon>Polymorphospora</taxon>
    </lineage>
</organism>
<keyword evidence="3" id="KW-1185">Reference proteome</keyword>
<evidence type="ECO:0000313" key="2">
    <source>
        <dbReference type="EMBL" id="MFB6395118.1"/>
    </source>
</evidence>
<gene>
    <name evidence="2" type="ORF">AAFH96_18695</name>
</gene>
<proteinExistence type="predicted"/>
<dbReference type="CDD" id="cd00093">
    <property type="entry name" value="HTH_XRE"/>
    <property type="match status" value="1"/>
</dbReference>
<sequence>MIRAWRYHPWHGRHPVAQTVVAAWCGMSQPKLSQIENGKAPMHLDRLYQWARLLQIPANLRWFLLPEENDRTVTPPTTPSQDPNDSGTHSRSAPGSGTLDRRTLLRAGGPLACIAASAAGQRPTGTGRLIAALLTSTGHPQAQTPPLDHLQTRVAAVRHAYQHSRYHQALDAVPELLAAVRQARTAYDGDQRRLLDTMVAAIHQVASGLLLKFDEPALASVAADRAMNAARHSGHPLAVASSARAVVHTLSAAGHPIQAINIAVTAANQLGRDTDNATSGAISVYGALTLRAAVAAAQVQDRHKTQELLDEADQAAHRLGRDDNQHWTAFGPTNVTMHRVSAAVRLGDAGTAVDLAATIDLHQVPIAERRATLLIDTAKAFTQWGKHDKALDAIQDAEQHAPEEVRARKAVHRLLSDITHTCPPSTQRRAIEYAQTIGAPV</sequence>
<dbReference type="RefSeq" id="WP_375735047.1">
    <property type="nucleotide sequence ID" value="NZ_JBCGDC010000051.1"/>
</dbReference>
<reference evidence="2 3" key="1">
    <citation type="submission" date="2024-04" db="EMBL/GenBank/DDBJ databases">
        <title>Polymorphospora sp. isolated from Baiyangdian Lake in Xiong'an New Area.</title>
        <authorList>
            <person name="Zhang X."/>
            <person name="Liu J."/>
        </authorList>
    </citation>
    <scope>NUCLEOTIDE SEQUENCE [LARGE SCALE GENOMIC DNA]</scope>
    <source>
        <strain evidence="2 3">2-325</strain>
    </source>
</reference>